<evidence type="ECO:0000313" key="2">
    <source>
        <dbReference type="Proteomes" id="UP000198793"/>
    </source>
</evidence>
<gene>
    <name evidence="1" type="ORF">SAMN05192530_102224</name>
</gene>
<protein>
    <submittedName>
        <fullName evidence="1">Tir chaperone protein (CesT) family protein</fullName>
    </submittedName>
</protein>
<dbReference type="SUPFAM" id="SSF69635">
    <property type="entry name" value="Type III secretory system chaperone-like"/>
    <property type="match status" value="1"/>
</dbReference>
<accession>A0A1H0EU66</accession>
<evidence type="ECO:0000313" key="1">
    <source>
        <dbReference type="EMBL" id="SDN85944.1"/>
    </source>
</evidence>
<dbReference type="Proteomes" id="UP000198793">
    <property type="component" value="Unassembled WGS sequence"/>
</dbReference>
<organism evidence="1 2">
    <name type="scientific">Aureimonas jatrophae</name>
    <dbReference type="NCBI Taxonomy" id="1166073"/>
    <lineage>
        <taxon>Bacteria</taxon>
        <taxon>Pseudomonadati</taxon>
        <taxon>Pseudomonadota</taxon>
        <taxon>Alphaproteobacteria</taxon>
        <taxon>Hyphomicrobiales</taxon>
        <taxon>Aurantimonadaceae</taxon>
        <taxon>Aureimonas</taxon>
    </lineage>
</organism>
<dbReference type="EMBL" id="FNIT01000002">
    <property type="protein sequence ID" value="SDN85944.1"/>
    <property type="molecule type" value="Genomic_DNA"/>
</dbReference>
<proteinExistence type="predicted"/>
<dbReference type="RefSeq" id="WP_090670228.1">
    <property type="nucleotide sequence ID" value="NZ_FNIT01000002.1"/>
</dbReference>
<dbReference type="GO" id="GO:0030254">
    <property type="term" value="P:protein secretion by the type III secretion system"/>
    <property type="evidence" value="ECO:0007669"/>
    <property type="project" value="InterPro"/>
</dbReference>
<name>A0A1H0EU66_9HYPH</name>
<sequence length="155" mass="16879">MTNTLADLMNEIGPLDDAIDSVTVLGDARWIVRFPELDVEIEADEATGRVMLSTVLAPAPADRRGDVYETLLLYNLAWRETGGVRMALNGADGPVVQIADVPMQDLSARLLVTVARNLVRRGAIWTQFLLGRVPPAAPARPSPPDPSEIAHFLRL</sequence>
<dbReference type="Pfam" id="PF05932">
    <property type="entry name" value="CesT"/>
    <property type="match status" value="1"/>
</dbReference>
<dbReference type="OrthoDB" id="8451329at2"/>
<dbReference type="CDD" id="cd16364">
    <property type="entry name" value="T3SC_I-like"/>
    <property type="match status" value="1"/>
</dbReference>
<dbReference type="AlphaFoldDB" id="A0A1H0EU66"/>
<dbReference type="STRING" id="1166073.SAMN05192530_102224"/>
<reference evidence="1 2" key="1">
    <citation type="submission" date="2016-10" db="EMBL/GenBank/DDBJ databases">
        <authorList>
            <person name="de Groot N.N."/>
        </authorList>
    </citation>
    <scope>NUCLEOTIDE SEQUENCE [LARGE SCALE GENOMIC DNA]</scope>
    <source>
        <strain evidence="2">L7-484,KACC 16230,DSM 25025</strain>
    </source>
</reference>
<keyword evidence="2" id="KW-1185">Reference proteome</keyword>
<dbReference type="Gene3D" id="3.30.1460.10">
    <property type="match status" value="1"/>
</dbReference>
<dbReference type="InterPro" id="IPR010261">
    <property type="entry name" value="Tir_chaperone"/>
</dbReference>